<dbReference type="OrthoDB" id="4807916at2"/>
<comment type="caution">
    <text evidence="1">The sequence shown here is derived from an EMBL/GenBank/DDBJ whole genome shotgun (WGS) entry which is preliminary data.</text>
</comment>
<reference evidence="1 2" key="1">
    <citation type="submission" date="2014-11" db="EMBL/GenBank/DDBJ databases">
        <title>Draft Genome Sequence of Brevibacterium linens AE038-8.</title>
        <authorList>
            <person name="Maizel D."/>
            <person name="Utturkar S.M."/>
            <person name="Brown S.D."/>
            <person name="Ferrero M."/>
            <person name="Rosen B.P."/>
        </authorList>
    </citation>
    <scope>NUCLEOTIDE SEQUENCE [LARGE SCALE GENOMIC DNA]</scope>
    <source>
        <strain evidence="1 2">AE038-8</strain>
    </source>
</reference>
<keyword evidence="2" id="KW-1185">Reference proteome</keyword>
<dbReference type="AlphaFoldDB" id="A0A0B9AAH6"/>
<protein>
    <submittedName>
        <fullName evidence="1">Uncharacterized protein</fullName>
    </submittedName>
</protein>
<name>A0A0B9AAH6_BRELN</name>
<gene>
    <name evidence="1" type="ORF">AE0388_1564</name>
</gene>
<dbReference type="EMBL" id="JTJZ01000018">
    <property type="protein sequence ID" value="KHS52581.1"/>
    <property type="molecule type" value="Genomic_DNA"/>
</dbReference>
<evidence type="ECO:0000313" key="2">
    <source>
        <dbReference type="Proteomes" id="UP000031488"/>
    </source>
</evidence>
<evidence type="ECO:0000313" key="1">
    <source>
        <dbReference type="EMBL" id="KHS52581.1"/>
    </source>
</evidence>
<organism evidence="1 2">
    <name type="scientific">Brevibacterium linens</name>
    <dbReference type="NCBI Taxonomy" id="1703"/>
    <lineage>
        <taxon>Bacteria</taxon>
        <taxon>Bacillati</taxon>
        <taxon>Actinomycetota</taxon>
        <taxon>Actinomycetes</taxon>
        <taxon>Micrococcales</taxon>
        <taxon>Brevibacteriaceae</taxon>
        <taxon>Brevibacterium</taxon>
    </lineage>
</organism>
<sequence>MSFIKITTMHPGGRETVAITQQANVTAQEAFARRAVRAGIARQSHDIDRSTLTIRLHPTEIVDYSQLLEYAETIEAFDAYQPELPQEFLDLMEGP</sequence>
<proteinExistence type="predicted"/>
<dbReference type="PATRIC" id="fig|1703.6.peg.1452"/>
<accession>A0A0B9AAH6</accession>
<dbReference type="Proteomes" id="UP000031488">
    <property type="component" value="Unassembled WGS sequence"/>
</dbReference>
<dbReference type="RefSeq" id="WP_039208875.1">
    <property type="nucleotide sequence ID" value="NZ_JTJZ01000018.1"/>
</dbReference>